<evidence type="ECO:0000313" key="1">
    <source>
        <dbReference type="EMBL" id="STM38988.1"/>
    </source>
</evidence>
<dbReference type="GO" id="GO:0016491">
    <property type="term" value="F:oxidoreductase activity"/>
    <property type="evidence" value="ECO:0007669"/>
    <property type="project" value="UniProtKB-KW"/>
</dbReference>
<keyword evidence="1" id="KW-0560">Oxidoreductase</keyword>
<name>A0A377DS76_ECOLX</name>
<dbReference type="EC" id="1.1.1.-" evidence="1"/>
<evidence type="ECO:0000313" key="2">
    <source>
        <dbReference type="Proteomes" id="UP000254429"/>
    </source>
</evidence>
<protein>
    <submittedName>
        <fullName evidence="1">NADP-dependent L-serine/L-allo-threonine dehydrogenase</fullName>
        <ecNumber evidence="1">1.1.1.-</ecNumber>
    </submittedName>
</protein>
<dbReference type="Gene3D" id="3.40.50.720">
    <property type="entry name" value="NAD(P)-binding Rossmann-like Domain"/>
    <property type="match status" value="1"/>
</dbReference>
<dbReference type="AlphaFoldDB" id="A0A377DS76"/>
<dbReference type="Proteomes" id="UP000254429">
    <property type="component" value="Unassembled WGS sequence"/>
</dbReference>
<organism evidence="1 2">
    <name type="scientific">Escherichia coli</name>
    <dbReference type="NCBI Taxonomy" id="562"/>
    <lineage>
        <taxon>Bacteria</taxon>
        <taxon>Pseudomonadati</taxon>
        <taxon>Pseudomonadota</taxon>
        <taxon>Gammaproteobacteria</taxon>
        <taxon>Enterobacterales</taxon>
        <taxon>Enterobacteriaceae</taxon>
        <taxon>Escherichia</taxon>
    </lineage>
</organism>
<reference evidence="1 2" key="1">
    <citation type="submission" date="2018-06" db="EMBL/GenBank/DDBJ databases">
        <authorList>
            <consortium name="Pathogen Informatics"/>
            <person name="Doyle S."/>
        </authorList>
    </citation>
    <scope>NUCLEOTIDE SEQUENCE [LARGE SCALE GENOMIC DNA]</scope>
    <source>
        <strain evidence="1 2">NCTC8500</strain>
    </source>
</reference>
<dbReference type="EMBL" id="UGFG01000001">
    <property type="protein sequence ID" value="STM38988.1"/>
    <property type="molecule type" value="Genomic_DNA"/>
</dbReference>
<gene>
    <name evidence="1" type="primary">ydfG_1</name>
    <name evidence="1" type="ORF">NCTC8500_02785</name>
</gene>
<accession>A0A377DS76</accession>
<sequence length="101" mass="11070">MVRAVRVTDIEPGLVGGTEFSNVRFKGDDGKAEKTYQNTVALTPEDVSEAVWWVSTLPAHVNINTLEMMPVTPKLCRTECPPSVIFIPGVTAGLLLVTKKW</sequence>
<proteinExistence type="predicted"/>